<name>A0ABS8TFD0_DATST</name>
<accession>A0ABS8TFD0</accession>
<proteinExistence type="predicted"/>
<evidence type="ECO:0000313" key="2">
    <source>
        <dbReference type="Proteomes" id="UP000823775"/>
    </source>
</evidence>
<keyword evidence="2" id="KW-1185">Reference proteome</keyword>
<comment type="caution">
    <text evidence="1">The sequence shown here is derived from an EMBL/GenBank/DDBJ whole genome shotgun (WGS) entry which is preliminary data.</text>
</comment>
<dbReference type="Proteomes" id="UP000823775">
    <property type="component" value="Unassembled WGS sequence"/>
</dbReference>
<organism evidence="1 2">
    <name type="scientific">Datura stramonium</name>
    <name type="common">Jimsonweed</name>
    <name type="synonym">Common thornapple</name>
    <dbReference type="NCBI Taxonomy" id="4076"/>
    <lineage>
        <taxon>Eukaryota</taxon>
        <taxon>Viridiplantae</taxon>
        <taxon>Streptophyta</taxon>
        <taxon>Embryophyta</taxon>
        <taxon>Tracheophyta</taxon>
        <taxon>Spermatophyta</taxon>
        <taxon>Magnoliopsida</taxon>
        <taxon>eudicotyledons</taxon>
        <taxon>Gunneridae</taxon>
        <taxon>Pentapetalae</taxon>
        <taxon>asterids</taxon>
        <taxon>lamiids</taxon>
        <taxon>Solanales</taxon>
        <taxon>Solanaceae</taxon>
        <taxon>Solanoideae</taxon>
        <taxon>Datureae</taxon>
        <taxon>Datura</taxon>
    </lineage>
</organism>
<sequence length="83" mass="9072">MAAKLIKLRRLLLIRTTTKVCRLERYGSEKGKNRKEGNDVGEGLVGGGLTGAVTERREKGATSWAARVRAPWHGGVRVVASNR</sequence>
<protein>
    <submittedName>
        <fullName evidence="1">Uncharacterized protein</fullName>
    </submittedName>
</protein>
<dbReference type="EMBL" id="JACEIK010001469">
    <property type="protein sequence ID" value="MCD7469686.1"/>
    <property type="molecule type" value="Genomic_DNA"/>
</dbReference>
<reference evidence="1 2" key="1">
    <citation type="journal article" date="2021" name="BMC Genomics">
        <title>Datura genome reveals duplications of psychoactive alkaloid biosynthetic genes and high mutation rate following tissue culture.</title>
        <authorList>
            <person name="Rajewski A."/>
            <person name="Carter-House D."/>
            <person name="Stajich J."/>
            <person name="Litt A."/>
        </authorList>
    </citation>
    <scope>NUCLEOTIDE SEQUENCE [LARGE SCALE GENOMIC DNA]</scope>
    <source>
        <strain evidence="1">AR-01</strain>
    </source>
</reference>
<evidence type="ECO:0000313" key="1">
    <source>
        <dbReference type="EMBL" id="MCD7469686.1"/>
    </source>
</evidence>
<gene>
    <name evidence="1" type="ORF">HAX54_008838</name>
</gene>